<dbReference type="Proteomes" id="UP000035680">
    <property type="component" value="Unassembled WGS sequence"/>
</dbReference>
<protein>
    <submittedName>
        <fullName evidence="3">Uncharacterized protein</fullName>
    </submittedName>
</protein>
<dbReference type="STRING" id="75913.A0A0K0F2P1"/>
<evidence type="ECO:0000313" key="3">
    <source>
        <dbReference type="WBParaSite" id="SVE_0307100.1"/>
    </source>
</evidence>
<evidence type="ECO:0000313" key="2">
    <source>
        <dbReference type="Proteomes" id="UP000035680"/>
    </source>
</evidence>
<dbReference type="WBParaSite" id="SVE_0307100.1">
    <property type="protein sequence ID" value="SVE_0307100.1"/>
    <property type="gene ID" value="SVE_0307100"/>
</dbReference>
<feature type="compositionally biased region" description="Polar residues" evidence="1">
    <location>
        <begin position="58"/>
        <end position="88"/>
    </location>
</feature>
<reference evidence="3" key="2">
    <citation type="submission" date="2015-08" db="UniProtKB">
        <authorList>
            <consortium name="WormBaseParasite"/>
        </authorList>
    </citation>
    <scope>IDENTIFICATION</scope>
</reference>
<name>A0A0K0F2P1_STRVS</name>
<feature type="region of interest" description="Disordered" evidence="1">
    <location>
        <begin position="54"/>
        <end position="109"/>
    </location>
</feature>
<organism evidence="2 3">
    <name type="scientific">Strongyloides venezuelensis</name>
    <name type="common">Threadworm</name>
    <dbReference type="NCBI Taxonomy" id="75913"/>
    <lineage>
        <taxon>Eukaryota</taxon>
        <taxon>Metazoa</taxon>
        <taxon>Ecdysozoa</taxon>
        <taxon>Nematoda</taxon>
        <taxon>Chromadorea</taxon>
        <taxon>Rhabditida</taxon>
        <taxon>Tylenchina</taxon>
        <taxon>Panagrolaimomorpha</taxon>
        <taxon>Strongyloidoidea</taxon>
        <taxon>Strongyloididae</taxon>
        <taxon>Strongyloides</taxon>
    </lineage>
</organism>
<keyword evidence="2" id="KW-1185">Reference proteome</keyword>
<sequence length="109" mass="12724">MKYGFNAKAALFFCISFTTRRVVWQSAYLFNYCNFINQKYRPWNKHISTCPNVPDNMPDQNVPSYPSQNLSSYPEQNQPLSYSEQKQSAPEHYPNQGGYPLNDALQKPY</sequence>
<proteinExistence type="predicted"/>
<evidence type="ECO:0000256" key="1">
    <source>
        <dbReference type="SAM" id="MobiDB-lite"/>
    </source>
</evidence>
<accession>A0A0K0F2P1</accession>
<dbReference type="AlphaFoldDB" id="A0A0K0F2P1"/>
<reference evidence="2" key="1">
    <citation type="submission" date="2014-07" db="EMBL/GenBank/DDBJ databases">
        <authorList>
            <person name="Martin A.A"/>
            <person name="De Silva N."/>
        </authorList>
    </citation>
    <scope>NUCLEOTIDE SEQUENCE</scope>
</reference>